<dbReference type="Pfam" id="PF20241">
    <property type="entry name" value="DUF6598"/>
    <property type="match status" value="2"/>
</dbReference>
<name>A0AAW1K5W6_SAPOF</name>
<evidence type="ECO:0000313" key="2">
    <source>
        <dbReference type="EMBL" id="KAK9713053.1"/>
    </source>
</evidence>
<evidence type="ECO:0000313" key="3">
    <source>
        <dbReference type="Proteomes" id="UP001443914"/>
    </source>
</evidence>
<sequence>MDEENLWDAEEIPIENPGSYGLGYCIGAPASEVLSVKIPLGQRHTCEVYGVIVIEDKDGNTYELYSRDVDDPETLTPALNTLSLAMPIECLVSNNWAFMRMHLQDKADDSVIVQQCLGLDKVTAKDDYNRVKVQQVGASALVSYASFSTAVLAVVEVTLVKRNHVPNAADLYGTIVARYGNTYGKKYPGIVLFNEPLNQPVRAVSDIPIKLSRDVLVVPAYSFVRIDVHLSDTKQQDFNGYADFPALHHNYFKKLVVETKDFVIQVEVQWSHPYRLENHDENRFKRPKISSDQHLSLTLTRGPVLRKHNLRPYELVEVFTLKIDHDSNNVIDIYGRMGISDHCMSCEVFNRNETNPVTLSTNCNTIPIIGPRRSFDGPLSLTMGLMLRDVQGRIFIQGDLSWYYDSVNRPISWYDRRISAVFFGVHGYATVFYTVFSEAVQAFVKVSFMSDGHPDVSHHVYGTIVARYSNEDYDERYSTEYEKAYYQSVLFKEARGNSLELKSGCRMPLLKSMVAVPADASLIVDVDLYASSTLDECSEERLEKVVGFGTIAGAYNTQVIQSKSHRIEISVEWIDYFELFKSQEKSWVNK</sequence>
<reference evidence="2 3" key="1">
    <citation type="submission" date="2024-03" db="EMBL/GenBank/DDBJ databases">
        <title>WGS assembly of Saponaria officinalis var. Norfolk2.</title>
        <authorList>
            <person name="Jenkins J."/>
            <person name="Shu S."/>
            <person name="Grimwood J."/>
            <person name="Barry K."/>
            <person name="Goodstein D."/>
            <person name="Schmutz J."/>
            <person name="Leebens-Mack J."/>
            <person name="Osbourn A."/>
        </authorList>
    </citation>
    <scope>NUCLEOTIDE SEQUENCE [LARGE SCALE GENOMIC DNA]</scope>
    <source>
        <strain evidence="3">cv. Norfolk2</strain>
        <strain evidence="2">JIC</strain>
        <tissue evidence="2">Leaf</tissue>
    </source>
</reference>
<comment type="caution">
    <text evidence="2">The sequence shown here is derived from an EMBL/GenBank/DDBJ whole genome shotgun (WGS) entry which is preliminary data.</text>
</comment>
<evidence type="ECO:0000259" key="1">
    <source>
        <dbReference type="Pfam" id="PF20241"/>
    </source>
</evidence>
<dbReference type="AlphaFoldDB" id="A0AAW1K5W6"/>
<gene>
    <name evidence="2" type="ORF">RND81_06G000300</name>
</gene>
<accession>A0AAW1K5W6</accession>
<dbReference type="EMBL" id="JBDFQZ010000006">
    <property type="protein sequence ID" value="KAK9713056.1"/>
    <property type="molecule type" value="Genomic_DNA"/>
</dbReference>
<dbReference type="EMBL" id="JBDFQZ010000006">
    <property type="protein sequence ID" value="KAK9713053.1"/>
    <property type="molecule type" value="Genomic_DNA"/>
</dbReference>
<dbReference type="InterPro" id="IPR046533">
    <property type="entry name" value="DUF6598"/>
</dbReference>
<keyword evidence="3" id="KW-1185">Reference proteome</keyword>
<proteinExistence type="predicted"/>
<protein>
    <recommendedName>
        <fullName evidence="1">DUF6598 domain-containing protein</fullName>
    </recommendedName>
</protein>
<dbReference type="EMBL" id="JBDFQZ010000006">
    <property type="protein sequence ID" value="KAK9713055.1"/>
    <property type="molecule type" value="Genomic_DNA"/>
</dbReference>
<organism evidence="2 3">
    <name type="scientific">Saponaria officinalis</name>
    <name type="common">Common soapwort</name>
    <name type="synonym">Lychnis saponaria</name>
    <dbReference type="NCBI Taxonomy" id="3572"/>
    <lineage>
        <taxon>Eukaryota</taxon>
        <taxon>Viridiplantae</taxon>
        <taxon>Streptophyta</taxon>
        <taxon>Embryophyta</taxon>
        <taxon>Tracheophyta</taxon>
        <taxon>Spermatophyta</taxon>
        <taxon>Magnoliopsida</taxon>
        <taxon>eudicotyledons</taxon>
        <taxon>Gunneridae</taxon>
        <taxon>Pentapetalae</taxon>
        <taxon>Caryophyllales</taxon>
        <taxon>Caryophyllaceae</taxon>
        <taxon>Caryophylleae</taxon>
        <taxon>Saponaria</taxon>
    </lineage>
</organism>
<feature type="domain" description="DUF6598" evidence="1">
    <location>
        <begin position="32"/>
        <end position="237"/>
    </location>
</feature>
<dbReference type="PANTHER" id="PTHR33065:SF88">
    <property type="entry name" value="OS11G0104220 PROTEIN"/>
    <property type="match status" value="1"/>
</dbReference>
<dbReference type="Proteomes" id="UP001443914">
    <property type="component" value="Unassembled WGS sequence"/>
</dbReference>
<feature type="domain" description="DUF6598" evidence="1">
    <location>
        <begin position="315"/>
        <end position="542"/>
    </location>
</feature>
<dbReference type="PANTHER" id="PTHR33065">
    <property type="entry name" value="OS07G0486400 PROTEIN"/>
    <property type="match status" value="1"/>
</dbReference>
<dbReference type="EMBL" id="JBDFQZ010000006">
    <property type="protein sequence ID" value="KAK9713054.1"/>
    <property type="molecule type" value="Genomic_DNA"/>
</dbReference>